<evidence type="ECO:0000256" key="3">
    <source>
        <dbReference type="ARBA" id="ARBA00012438"/>
    </source>
</evidence>
<feature type="transmembrane region" description="Helical" evidence="13">
    <location>
        <begin position="24"/>
        <end position="51"/>
    </location>
</feature>
<dbReference type="PANTHER" id="PTHR45436">
    <property type="entry name" value="SENSOR HISTIDINE KINASE YKOH"/>
    <property type="match status" value="1"/>
</dbReference>
<dbReference type="InterPro" id="IPR003660">
    <property type="entry name" value="HAMP_dom"/>
</dbReference>
<evidence type="ECO:0000313" key="16">
    <source>
        <dbReference type="EMBL" id="AWL96790.1"/>
    </source>
</evidence>
<dbReference type="PROSITE" id="PS50885">
    <property type="entry name" value="HAMP"/>
    <property type="match status" value="1"/>
</dbReference>
<reference evidence="16 17" key="1">
    <citation type="journal article" date="2014" name="Int. J. Syst. Evol. Microbiol.">
        <title>Bradyrhizobium ottawaense sp. nov., a symbiotic nitrogen fixing bacterium from root nodules of soybeans in Canada.</title>
        <authorList>
            <person name="Yu X."/>
            <person name="Cloutier S."/>
            <person name="Tambong J.T."/>
            <person name="Bromfield E.S."/>
        </authorList>
    </citation>
    <scope>NUCLEOTIDE SEQUENCE [LARGE SCALE GENOMIC DNA]</scope>
    <source>
        <strain evidence="16 17">OO99</strain>
    </source>
</reference>
<dbReference type="Proteomes" id="UP000215703">
    <property type="component" value="Chromosome"/>
</dbReference>
<dbReference type="Gene3D" id="3.30.565.10">
    <property type="entry name" value="Histidine kinase-like ATPase, C-terminal domain"/>
    <property type="match status" value="1"/>
</dbReference>
<evidence type="ECO:0000259" key="15">
    <source>
        <dbReference type="PROSITE" id="PS50885"/>
    </source>
</evidence>
<name>A0A2U8PGP1_9BRAD</name>
<dbReference type="Gene3D" id="1.10.287.130">
    <property type="match status" value="1"/>
</dbReference>
<dbReference type="InterPro" id="IPR003594">
    <property type="entry name" value="HATPase_dom"/>
</dbReference>
<feature type="domain" description="HAMP" evidence="15">
    <location>
        <begin position="192"/>
        <end position="245"/>
    </location>
</feature>
<keyword evidence="4" id="KW-0597">Phosphoprotein</keyword>
<evidence type="ECO:0000256" key="12">
    <source>
        <dbReference type="ARBA" id="ARBA00023136"/>
    </source>
</evidence>
<keyword evidence="11" id="KW-0902">Two-component regulatory system</keyword>
<feature type="transmembrane region" description="Helical" evidence="13">
    <location>
        <begin position="172"/>
        <end position="191"/>
    </location>
</feature>
<proteinExistence type="predicted"/>
<evidence type="ECO:0000256" key="1">
    <source>
        <dbReference type="ARBA" id="ARBA00000085"/>
    </source>
</evidence>
<organism evidence="16 17">
    <name type="scientific">Bradyrhizobium ottawaense</name>
    <dbReference type="NCBI Taxonomy" id="931866"/>
    <lineage>
        <taxon>Bacteria</taxon>
        <taxon>Pseudomonadati</taxon>
        <taxon>Pseudomonadota</taxon>
        <taxon>Alphaproteobacteria</taxon>
        <taxon>Hyphomicrobiales</taxon>
        <taxon>Nitrobacteraceae</taxon>
        <taxon>Bradyrhizobium</taxon>
    </lineage>
</organism>
<evidence type="ECO:0000256" key="2">
    <source>
        <dbReference type="ARBA" id="ARBA00004141"/>
    </source>
</evidence>
<dbReference type="SMART" id="SM00387">
    <property type="entry name" value="HATPase_c"/>
    <property type="match status" value="1"/>
</dbReference>
<evidence type="ECO:0000256" key="10">
    <source>
        <dbReference type="ARBA" id="ARBA00022989"/>
    </source>
</evidence>
<dbReference type="CDD" id="cd00082">
    <property type="entry name" value="HisKA"/>
    <property type="match status" value="1"/>
</dbReference>
<evidence type="ECO:0000256" key="13">
    <source>
        <dbReference type="SAM" id="Phobius"/>
    </source>
</evidence>
<keyword evidence="10 13" id="KW-1133">Transmembrane helix</keyword>
<evidence type="ECO:0000256" key="5">
    <source>
        <dbReference type="ARBA" id="ARBA00022679"/>
    </source>
</evidence>
<dbReference type="RefSeq" id="WP_095425857.1">
    <property type="nucleotide sequence ID" value="NZ_CP029425.2"/>
</dbReference>
<dbReference type="InterPro" id="IPR013727">
    <property type="entry name" value="2CSK_N"/>
</dbReference>
<dbReference type="PROSITE" id="PS50109">
    <property type="entry name" value="HIS_KIN"/>
    <property type="match status" value="1"/>
</dbReference>
<evidence type="ECO:0000256" key="11">
    <source>
        <dbReference type="ARBA" id="ARBA00023012"/>
    </source>
</evidence>
<feature type="domain" description="Histidine kinase" evidence="14">
    <location>
        <begin position="253"/>
        <end position="455"/>
    </location>
</feature>
<evidence type="ECO:0000256" key="7">
    <source>
        <dbReference type="ARBA" id="ARBA00022741"/>
    </source>
</evidence>
<dbReference type="SMART" id="SM00388">
    <property type="entry name" value="HisKA"/>
    <property type="match status" value="1"/>
</dbReference>
<dbReference type="EC" id="2.7.13.3" evidence="3"/>
<accession>A0A2U8PGP1</accession>
<dbReference type="InterPro" id="IPR003661">
    <property type="entry name" value="HisK_dim/P_dom"/>
</dbReference>
<keyword evidence="7" id="KW-0547">Nucleotide-binding</keyword>
<dbReference type="SUPFAM" id="SSF55874">
    <property type="entry name" value="ATPase domain of HSP90 chaperone/DNA topoisomerase II/histidine kinase"/>
    <property type="match status" value="1"/>
</dbReference>
<comment type="catalytic activity">
    <reaction evidence="1">
        <text>ATP + protein L-histidine = ADP + protein N-phospho-L-histidine.</text>
        <dbReference type="EC" id="2.7.13.3"/>
    </reaction>
</comment>
<keyword evidence="12 13" id="KW-0472">Membrane</keyword>
<dbReference type="InterPro" id="IPR005467">
    <property type="entry name" value="His_kinase_dom"/>
</dbReference>
<dbReference type="InterPro" id="IPR036097">
    <property type="entry name" value="HisK_dim/P_sf"/>
</dbReference>
<keyword evidence="6 13" id="KW-0812">Transmembrane</keyword>
<dbReference type="PRINTS" id="PR00344">
    <property type="entry name" value="BCTRLSENSOR"/>
</dbReference>
<dbReference type="InterPro" id="IPR004358">
    <property type="entry name" value="Sig_transdc_His_kin-like_C"/>
</dbReference>
<dbReference type="PANTHER" id="PTHR45436:SF15">
    <property type="entry name" value="SENSOR HISTIDINE KINASE CUSS"/>
    <property type="match status" value="1"/>
</dbReference>
<evidence type="ECO:0000259" key="14">
    <source>
        <dbReference type="PROSITE" id="PS50109"/>
    </source>
</evidence>
<comment type="subcellular location">
    <subcellularLocation>
        <location evidence="2">Membrane</location>
        <topology evidence="2">Multi-pass membrane protein</topology>
    </subcellularLocation>
</comment>
<evidence type="ECO:0000256" key="8">
    <source>
        <dbReference type="ARBA" id="ARBA00022777"/>
    </source>
</evidence>
<gene>
    <name evidence="16" type="ORF">CIT37_35180</name>
</gene>
<keyword evidence="5" id="KW-0808">Transferase</keyword>
<dbReference type="InterPro" id="IPR050428">
    <property type="entry name" value="TCS_sensor_his_kinase"/>
</dbReference>
<dbReference type="Pfam" id="PF08521">
    <property type="entry name" value="2CSK_N"/>
    <property type="match status" value="1"/>
</dbReference>
<dbReference type="SUPFAM" id="SSF47384">
    <property type="entry name" value="Homodimeric domain of signal transducing histidine kinase"/>
    <property type="match status" value="1"/>
</dbReference>
<dbReference type="GO" id="GO:0005524">
    <property type="term" value="F:ATP binding"/>
    <property type="evidence" value="ECO:0007669"/>
    <property type="project" value="UniProtKB-KW"/>
</dbReference>
<dbReference type="InterPro" id="IPR036890">
    <property type="entry name" value="HATPase_C_sf"/>
</dbReference>
<dbReference type="GO" id="GO:0005886">
    <property type="term" value="C:plasma membrane"/>
    <property type="evidence" value="ECO:0007669"/>
    <property type="project" value="TreeGrafter"/>
</dbReference>
<evidence type="ECO:0000313" key="17">
    <source>
        <dbReference type="Proteomes" id="UP000215703"/>
    </source>
</evidence>
<dbReference type="Pfam" id="PF02518">
    <property type="entry name" value="HATPase_c"/>
    <property type="match status" value="1"/>
</dbReference>
<protein>
    <recommendedName>
        <fullName evidence="3">histidine kinase</fullName>
        <ecNumber evidence="3">2.7.13.3</ecNumber>
    </recommendedName>
</protein>
<keyword evidence="8 16" id="KW-0418">Kinase</keyword>
<evidence type="ECO:0000256" key="9">
    <source>
        <dbReference type="ARBA" id="ARBA00022840"/>
    </source>
</evidence>
<dbReference type="FunFam" id="1.10.287.130:FF:000035">
    <property type="entry name" value="Two-component sensor histidine kinase"/>
    <property type="match status" value="1"/>
</dbReference>
<dbReference type="Pfam" id="PF00512">
    <property type="entry name" value="HisKA"/>
    <property type="match status" value="1"/>
</dbReference>
<dbReference type="AlphaFoldDB" id="A0A2U8PGP1"/>
<dbReference type="GO" id="GO:0000155">
    <property type="term" value="F:phosphorelay sensor kinase activity"/>
    <property type="evidence" value="ECO:0007669"/>
    <property type="project" value="InterPro"/>
</dbReference>
<keyword evidence="9" id="KW-0067">ATP-binding</keyword>
<dbReference type="GeneID" id="92967908"/>
<sequence length="472" mass="51661">MTQLGSNVGSYAGSYGRSPTFKSLIWRIVFLHILAVAVVAIFLPLVLFWLLNSEIDQLHRDAMRAQAEVLAERIVVQPGGLLTFNLPDSLKGLYSEAYGRYQYDIRDADGRLLFSSHRRSAATAAPRSSESISGAAVTRDVDGKTVRIQVAEDLAHRDVIIDDIVSNFFRRVGWITIPILLVLLATDIIIFRRAIAPLWKASEEASNIGPARTDIRLPTEQIPREILPLVTAVNQALDRLEGGFRVQRQFTADAAHQLRTPLAILRTRIETLDDRAARHALHADIETMSRLVAQLLEIAELDTLVLDPGETADLRAVCAEVVASIAPFAIAQHKDIALRGTDAPVTIHGNAEMLQRAVFNLAENAIKFTAKDTTVDVEVREDGSVRVRDSGPGIAEAERELIFQRFWRADRRRSDGAGLGLSIVRAVADDHAATIAVENLPGGGAEFTLRFRLADSNTASPSPLVGEGGSPR</sequence>
<dbReference type="KEGG" id="bot:CIT37_35180"/>
<evidence type="ECO:0000256" key="4">
    <source>
        <dbReference type="ARBA" id="ARBA00022553"/>
    </source>
</evidence>
<evidence type="ECO:0000256" key="6">
    <source>
        <dbReference type="ARBA" id="ARBA00022692"/>
    </source>
</evidence>
<reference evidence="16 17" key="2">
    <citation type="journal article" date="2017" name="Syst. Appl. Microbiol.">
        <title>Soybeans inoculated with root zone soils of Canadian native legumes harbour diverse and novel Bradyrhizobium spp. that possess agricultural potential.</title>
        <authorList>
            <person name="Bromfield E.S.P."/>
            <person name="Cloutier S."/>
            <person name="Tambong J.T."/>
            <person name="Tran Thi T.V."/>
        </authorList>
    </citation>
    <scope>NUCLEOTIDE SEQUENCE [LARGE SCALE GENOMIC DNA]</scope>
    <source>
        <strain evidence="16 17">OO99</strain>
    </source>
</reference>
<dbReference type="EMBL" id="CP029425">
    <property type="protein sequence ID" value="AWL96790.1"/>
    <property type="molecule type" value="Genomic_DNA"/>
</dbReference>